<keyword evidence="2 6" id="KW-0812">Transmembrane</keyword>
<reference evidence="8" key="2">
    <citation type="submission" date="2023-05" db="EMBL/GenBank/DDBJ databases">
        <authorList>
            <consortium name="Lawrence Berkeley National Laboratory"/>
            <person name="Steindorff A."/>
            <person name="Hensen N."/>
            <person name="Bonometti L."/>
            <person name="Westerberg I."/>
            <person name="Brannstrom I.O."/>
            <person name="Guillou S."/>
            <person name="Cros-Aarteil S."/>
            <person name="Calhoun S."/>
            <person name="Haridas S."/>
            <person name="Kuo A."/>
            <person name="Mondo S."/>
            <person name="Pangilinan J."/>
            <person name="Riley R."/>
            <person name="Labutti K."/>
            <person name="Andreopoulos B."/>
            <person name="Lipzen A."/>
            <person name="Chen C."/>
            <person name="Yanf M."/>
            <person name="Daum C."/>
            <person name="Ng V."/>
            <person name="Clum A."/>
            <person name="Ohm R."/>
            <person name="Martin F."/>
            <person name="Silar P."/>
            <person name="Natvig D."/>
            <person name="Lalanne C."/>
            <person name="Gautier V."/>
            <person name="Ament-Velasquez S.L."/>
            <person name="Kruys A."/>
            <person name="Hutchinson M.I."/>
            <person name="Powell A.J."/>
            <person name="Barry K."/>
            <person name="Miller A.N."/>
            <person name="Grigoriev I.V."/>
            <person name="Debuchy R."/>
            <person name="Gladieux P."/>
            <person name="Thoren M.H."/>
            <person name="Johannesson H."/>
        </authorList>
    </citation>
    <scope>NUCLEOTIDE SEQUENCE</scope>
    <source>
        <strain evidence="8">PSN243</strain>
    </source>
</reference>
<feature type="region of interest" description="Disordered" evidence="5">
    <location>
        <begin position="1"/>
        <end position="24"/>
    </location>
</feature>
<feature type="transmembrane region" description="Helical" evidence="6">
    <location>
        <begin position="489"/>
        <end position="510"/>
    </location>
</feature>
<comment type="subcellular location">
    <subcellularLocation>
        <location evidence="1">Membrane</location>
        <topology evidence="1">Multi-pass membrane protein</topology>
    </subcellularLocation>
</comment>
<feature type="compositionally biased region" description="Low complexity" evidence="5">
    <location>
        <begin position="283"/>
        <end position="303"/>
    </location>
</feature>
<evidence type="ECO:0000256" key="1">
    <source>
        <dbReference type="ARBA" id="ARBA00004141"/>
    </source>
</evidence>
<dbReference type="AlphaFoldDB" id="A0AAV9GWS7"/>
<keyword evidence="9" id="KW-1185">Reference proteome</keyword>
<proteinExistence type="predicted"/>
<evidence type="ECO:0000256" key="5">
    <source>
        <dbReference type="SAM" id="MobiDB-lite"/>
    </source>
</evidence>
<evidence type="ECO:0000256" key="6">
    <source>
        <dbReference type="SAM" id="Phobius"/>
    </source>
</evidence>
<dbReference type="InterPro" id="IPR020846">
    <property type="entry name" value="MFS_dom"/>
</dbReference>
<dbReference type="EMBL" id="MU865927">
    <property type="protein sequence ID" value="KAK4451633.1"/>
    <property type="molecule type" value="Genomic_DNA"/>
</dbReference>
<protein>
    <submittedName>
        <fullName evidence="8">MFS general substrate transporter</fullName>
    </submittedName>
</protein>
<dbReference type="PANTHER" id="PTHR23502">
    <property type="entry name" value="MAJOR FACILITATOR SUPERFAMILY"/>
    <property type="match status" value="1"/>
</dbReference>
<reference evidence="8" key="1">
    <citation type="journal article" date="2023" name="Mol. Phylogenet. Evol.">
        <title>Genome-scale phylogeny and comparative genomics of the fungal order Sordariales.</title>
        <authorList>
            <person name="Hensen N."/>
            <person name="Bonometti L."/>
            <person name="Westerberg I."/>
            <person name="Brannstrom I.O."/>
            <person name="Guillou S."/>
            <person name="Cros-Aarteil S."/>
            <person name="Calhoun S."/>
            <person name="Haridas S."/>
            <person name="Kuo A."/>
            <person name="Mondo S."/>
            <person name="Pangilinan J."/>
            <person name="Riley R."/>
            <person name="LaButti K."/>
            <person name="Andreopoulos B."/>
            <person name="Lipzen A."/>
            <person name="Chen C."/>
            <person name="Yan M."/>
            <person name="Daum C."/>
            <person name="Ng V."/>
            <person name="Clum A."/>
            <person name="Steindorff A."/>
            <person name="Ohm R.A."/>
            <person name="Martin F."/>
            <person name="Silar P."/>
            <person name="Natvig D.O."/>
            <person name="Lalanne C."/>
            <person name="Gautier V."/>
            <person name="Ament-Velasquez S.L."/>
            <person name="Kruys A."/>
            <person name="Hutchinson M.I."/>
            <person name="Powell A.J."/>
            <person name="Barry K."/>
            <person name="Miller A.N."/>
            <person name="Grigoriev I.V."/>
            <person name="Debuchy R."/>
            <person name="Gladieux P."/>
            <person name="Hiltunen Thoren M."/>
            <person name="Johannesson H."/>
        </authorList>
    </citation>
    <scope>NUCLEOTIDE SEQUENCE</scope>
    <source>
        <strain evidence="8">PSN243</strain>
    </source>
</reference>
<evidence type="ECO:0000256" key="4">
    <source>
        <dbReference type="ARBA" id="ARBA00023136"/>
    </source>
</evidence>
<comment type="caution">
    <text evidence="8">The sequence shown here is derived from an EMBL/GenBank/DDBJ whole genome shotgun (WGS) entry which is preliminary data.</text>
</comment>
<dbReference type="GO" id="GO:0022857">
    <property type="term" value="F:transmembrane transporter activity"/>
    <property type="evidence" value="ECO:0007669"/>
    <property type="project" value="InterPro"/>
</dbReference>
<feature type="transmembrane region" description="Helical" evidence="6">
    <location>
        <begin position="424"/>
        <end position="445"/>
    </location>
</feature>
<feature type="compositionally biased region" description="Low complexity" evidence="5">
    <location>
        <begin position="257"/>
        <end position="268"/>
    </location>
</feature>
<dbReference type="Gene3D" id="1.20.1250.20">
    <property type="entry name" value="MFS general substrate transporter like domains"/>
    <property type="match status" value="1"/>
</dbReference>
<name>A0AAV9GWS7_9PEZI</name>
<accession>A0AAV9GWS7</accession>
<feature type="transmembrane region" description="Helical" evidence="6">
    <location>
        <begin position="228"/>
        <end position="248"/>
    </location>
</feature>
<evidence type="ECO:0000256" key="3">
    <source>
        <dbReference type="ARBA" id="ARBA00022989"/>
    </source>
</evidence>
<dbReference type="GO" id="GO:0005886">
    <property type="term" value="C:plasma membrane"/>
    <property type="evidence" value="ECO:0007669"/>
    <property type="project" value="TreeGrafter"/>
</dbReference>
<dbReference type="Pfam" id="PF07690">
    <property type="entry name" value="MFS_1"/>
    <property type="match status" value="1"/>
</dbReference>
<organism evidence="8 9">
    <name type="scientific">Podospora aff. communis PSN243</name>
    <dbReference type="NCBI Taxonomy" id="3040156"/>
    <lineage>
        <taxon>Eukaryota</taxon>
        <taxon>Fungi</taxon>
        <taxon>Dikarya</taxon>
        <taxon>Ascomycota</taxon>
        <taxon>Pezizomycotina</taxon>
        <taxon>Sordariomycetes</taxon>
        <taxon>Sordariomycetidae</taxon>
        <taxon>Sordariales</taxon>
        <taxon>Podosporaceae</taxon>
        <taxon>Podospora</taxon>
    </lineage>
</organism>
<dbReference type="PROSITE" id="PS50850">
    <property type="entry name" value="MFS"/>
    <property type="match status" value="1"/>
</dbReference>
<dbReference type="SUPFAM" id="SSF103473">
    <property type="entry name" value="MFS general substrate transporter"/>
    <property type="match status" value="1"/>
</dbReference>
<feature type="transmembrane region" description="Helical" evidence="6">
    <location>
        <begin position="140"/>
        <end position="157"/>
    </location>
</feature>
<feature type="transmembrane region" description="Helical" evidence="6">
    <location>
        <begin position="337"/>
        <end position="359"/>
    </location>
</feature>
<dbReference type="Proteomes" id="UP001321760">
    <property type="component" value="Unassembled WGS sequence"/>
</dbReference>
<keyword evidence="4 6" id="KW-0472">Membrane</keyword>
<feature type="transmembrane region" description="Helical" evidence="6">
    <location>
        <begin position="516"/>
        <end position="539"/>
    </location>
</feature>
<feature type="transmembrane region" description="Helical" evidence="6">
    <location>
        <begin position="199"/>
        <end position="222"/>
    </location>
</feature>
<dbReference type="InterPro" id="IPR011701">
    <property type="entry name" value="MFS"/>
</dbReference>
<gene>
    <name evidence="8" type="ORF">QBC34DRAFT_400315</name>
</gene>
<dbReference type="InterPro" id="IPR036259">
    <property type="entry name" value="MFS_trans_sf"/>
</dbReference>
<feature type="transmembrane region" description="Helical" evidence="6">
    <location>
        <begin position="102"/>
        <end position="128"/>
    </location>
</feature>
<feature type="transmembrane region" description="Helical" evidence="6">
    <location>
        <begin position="169"/>
        <end position="192"/>
    </location>
</feature>
<dbReference type="PANTHER" id="PTHR23502:SF34">
    <property type="entry name" value="PROTEIN HOL1"/>
    <property type="match status" value="1"/>
</dbReference>
<feature type="transmembrane region" description="Helical" evidence="6">
    <location>
        <begin position="451"/>
        <end position="477"/>
    </location>
</feature>
<sequence length="566" mass="61733">MAETTNPPSTKLERVETSSKKRTLGRVQLRDHETNEIILIPTPSNDPNDPLNWSQRYKHYIAAVICIAMMMCNFLAAGPSIAIVKTTMDFFPGVNPMRTPALFGAAIAQVSYFFTTAALMQGVGNFIWVPIANKYGRRPTYIFSYLIYTVSAVWLCFEKSFKGFLAARIIMGFGAGAAETIAPITIADVFFLHERGTVMALYTSFLAVGASLGVIISGLITINHHWRVIYQVASPLIGAVLLLAFFTFPETAYIRESPSAPTTKPSSPRLTLSTDDVERATPEKTTTTNTTAETSTSSSRPASPAVAAKKSYLSSLAIFSTKPLTTEPLHKLVLRPLGLICLPPVLWAALVQSVTIGFLVAISSNIDLAFHNTYGFESWQVGLCFISAIVGSFIGIPAGGHLADIIADWFTTRNGGVRDPEMRLPTMIPSLVAMPLSLILYGVGIEKGLHWIVPTIGVGLLSFSIVQGTNVCLVYVIDAYRPVAGEITLAVMGFKSLFGFLLSFYTNTWVEQSGYIGAFGTMAGISGAVIFMALPLFLWGKEIRRSTWGWKVISYIHWSDDREVGE</sequence>
<evidence type="ECO:0000313" key="9">
    <source>
        <dbReference type="Proteomes" id="UP001321760"/>
    </source>
</evidence>
<feature type="domain" description="Major facilitator superfamily (MFS) profile" evidence="7">
    <location>
        <begin position="66"/>
        <end position="544"/>
    </location>
</feature>
<keyword evidence="3 6" id="KW-1133">Transmembrane helix</keyword>
<feature type="transmembrane region" description="Helical" evidence="6">
    <location>
        <begin position="60"/>
        <end position="82"/>
    </location>
</feature>
<evidence type="ECO:0000256" key="2">
    <source>
        <dbReference type="ARBA" id="ARBA00022692"/>
    </source>
</evidence>
<evidence type="ECO:0000259" key="7">
    <source>
        <dbReference type="PROSITE" id="PS50850"/>
    </source>
</evidence>
<evidence type="ECO:0000313" key="8">
    <source>
        <dbReference type="EMBL" id="KAK4451633.1"/>
    </source>
</evidence>
<feature type="transmembrane region" description="Helical" evidence="6">
    <location>
        <begin position="379"/>
        <end position="403"/>
    </location>
</feature>
<feature type="region of interest" description="Disordered" evidence="5">
    <location>
        <begin position="256"/>
        <end position="303"/>
    </location>
</feature>